<dbReference type="Pfam" id="PF00168">
    <property type="entry name" value="C2"/>
    <property type="match status" value="5"/>
</dbReference>
<evidence type="ECO:0000313" key="15">
    <source>
        <dbReference type="Proteomes" id="UP000030671"/>
    </source>
</evidence>
<dbReference type="CDD" id="cd00030">
    <property type="entry name" value="C2"/>
    <property type="match status" value="1"/>
</dbReference>
<dbReference type="GO" id="GO:0071944">
    <property type="term" value="C:cell periphery"/>
    <property type="evidence" value="ECO:0007669"/>
    <property type="project" value="UniProtKB-ARBA"/>
</dbReference>
<feature type="compositionally biased region" description="Polar residues" evidence="11">
    <location>
        <begin position="925"/>
        <end position="934"/>
    </location>
</feature>
<dbReference type="GO" id="GO:0005789">
    <property type="term" value="C:endoplasmic reticulum membrane"/>
    <property type="evidence" value="ECO:0007669"/>
    <property type="project" value="UniProtKB-SubCell"/>
</dbReference>
<dbReference type="STRING" id="747525.W4KP21"/>
<sequence length="1432" mass="157596">MASSLPPNGAASRAHDKANEILTDDAAAKANTTVHTFDPDATPEQKASSAGKAEVAIDTGRTDVIPTITIEDMDKEAEEGKEEDTTPFPGAMPSRAVAAIPDWYKVGWRAFTDLDKPDDQDKKDERMLHAFISEQYYGDWYHNAGIIIFAVFASHFLTRFHFGWGWLLIILAICNQYYTTSISRVRRRARDDIQRELVKTRLASEHESAEWLNHFLERFWLIYEPVLSSTIVASVDQILSTNCPPFLESLRLSSFTLGSKAPRIDKVRTFPKTAEDIVMMDWGFSFTPNDDSDMTPRQLATKSNPKIVLTIRVGKGVASAGMPVLVENMTFSGLMRIRMKLMTNFPHVQVVDLSFLEKPVIDYVLKPIGGESFGFDVANIPGLSSFIRDMVHSILGPMMYDPNWFTLNLEQLLSGAPLDTAIGVVKVTIHSARSIKASKIGGGTPDPYVSLNINNRQELARTKYKRSTHNPTWNETKFLLVTNLSENLSLAVFDYNEHRKNTELGAAMFELSKLEEDATQEDLEAPILKDGKTRGDLRFDVSYFPVLKPVTNESGVEALPDSNVGIVRLVLHQAKDLDTTKSHSADMNPFAKVFLGSSNSPVHSTQKVKHTVQPVWESATEFLCTDRTSSVITVKIIDDRDFLKDPVVGYTSIRLEDLLATRTEAGRDWWRLSGCKSGRLRLSAEWKPLNMAGGLHGADQYTPPIGVVRLWLQKATDVKNVEAALGGKSDPYVRVLVNNTIQARTEVVNNNLSPVWDQIIYTPVHSLRETMLLEVMDYQHLTKDRSLGTVELKVADLAQESDDPRFHYSSLGKKEVVDPIRLDRGNSYKGQLHYVAEFVPAIALKGVKFDTSPNELQTAIEGGGGEEDGEVVSDAASSISSSSEEAQAVPHGVTARAPMGDRSHTKGASSTDTTGTKETTKSTEPQSPIVSSSSEPEDKGVEMSREELLRQQSGIIIFNVKSGELTKKARLEVLLDEGYWPAFSTAKAHGHRAAWEHVGEGFLKELDFGRVWLRLNEADEGEKDDIVGEWKGDAKAFLGQTLDEPAKFALLDEDEKVVATVEIEARYVPVPVTLEARESVNNQGLLRVGLLDGHGIRGVDRGGKSDPFAVFTLNGQRVFKSQTKKKTLTPEWFEDFVVSVPSRVGADFRVEVFDWNQIEQAKSLGSASIALDDLDPFSGVERTVQLSHEKHGDKGELRMSLLFQPEIIAKSRKNTSTFSAAGRAMTQIGSIPVGAGKGVFHGVTGIFKHDKDGDLENGVVSGSPKATLNQDLPGSQMSQPVGASEHMGGDGAVFPAIGKPDSVKAEPGTLRVTVLNAKDLLAGGDSVKPYAVIKVGDKEQKTKHAGKTLAPEWNESLIFAAGPFTPKLYAYIHDHKTLGKDKLLGEAEVDIWRHIQPVGTSAADVFVELREGQGLLRLRLEFDADSSIPTGP</sequence>
<dbReference type="CDD" id="cd04044">
    <property type="entry name" value="C2A_Tricalbin-like"/>
    <property type="match status" value="1"/>
</dbReference>
<evidence type="ECO:0000256" key="8">
    <source>
        <dbReference type="ARBA" id="ARBA00023055"/>
    </source>
</evidence>
<dbReference type="Gene3D" id="2.60.40.150">
    <property type="entry name" value="C2 domain"/>
    <property type="match status" value="5"/>
</dbReference>
<dbReference type="FunCoup" id="W4KP21">
    <property type="interactions" value="23"/>
</dbReference>
<feature type="domain" description="C2" evidence="12">
    <location>
        <begin position="1289"/>
        <end position="1406"/>
    </location>
</feature>
<feature type="region of interest" description="Disordered" evidence="11">
    <location>
        <begin position="36"/>
        <end position="55"/>
    </location>
</feature>
<keyword evidence="5" id="KW-0677">Repeat</keyword>
<dbReference type="GO" id="GO:0061817">
    <property type="term" value="P:endoplasmic reticulum-plasma membrane tethering"/>
    <property type="evidence" value="ECO:0007669"/>
    <property type="project" value="InterPro"/>
</dbReference>
<dbReference type="eggNOG" id="KOG1012">
    <property type="taxonomic scope" value="Eukaryota"/>
</dbReference>
<dbReference type="InterPro" id="IPR035892">
    <property type="entry name" value="C2_domain_sf"/>
</dbReference>
<dbReference type="InterPro" id="IPR037765">
    <property type="entry name" value="C2B_Tricalbin"/>
</dbReference>
<evidence type="ECO:0000256" key="3">
    <source>
        <dbReference type="ARBA" id="ARBA00022553"/>
    </source>
</evidence>
<feature type="compositionally biased region" description="Polar residues" evidence="11">
    <location>
        <begin position="1264"/>
        <end position="1281"/>
    </location>
</feature>
<dbReference type="InterPro" id="IPR017147">
    <property type="entry name" value="Tricalbin"/>
</dbReference>
<feature type="domain" description="C2" evidence="12">
    <location>
        <begin position="406"/>
        <end position="525"/>
    </location>
</feature>
<dbReference type="HOGENOM" id="CLU_001661_1_0_1"/>
<dbReference type="InterPro" id="IPR037761">
    <property type="entry name" value="C2A_Tricalbin"/>
</dbReference>
<keyword evidence="2" id="KW-0813">Transport</keyword>
<feature type="domain" description="C2" evidence="12">
    <location>
        <begin position="676"/>
        <end position="807"/>
    </location>
</feature>
<evidence type="ECO:0000256" key="9">
    <source>
        <dbReference type="ARBA" id="ARBA00023121"/>
    </source>
</evidence>
<accession>W4KP21</accession>
<dbReference type="CDD" id="cd04040">
    <property type="entry name" value="C2D_Tricalbin-like"/>
    <property type="match status" value="1"/>
</dbReference>
<evidence type="ECO:0000256" key="2">
    <source>
        <dbReference type="ARBA" id="ARBA00022448"/>
    </source>
</evidence>
<dbReference type="GeneID" id="20678483"/>
<evidence type="ECO:0000256" key="1">
    <source>
        <dbReference type="ARBA" id="ARBA00004586"/>
    </source>
</evidence>
<organism evidence="14 15">
    <name type="scientific">Heterobasidion irregulare (strain TC 32-1)</name>
    <dbReference type="NCBI Taxonomy" id="747525"/>
    <lineage>
        <taxon>Eukaryota</taxon>
        <taxon>Fungi</taxon>
        <taxon>Dikarya</taxon>
        <taxon>Basidiomycota</taxon>
        <taxon>Agaricomycotina</taxon>
        <taxon>Agaricomycetes</taxon>
        <taxon>Russulales</taxon>
        <taxon>Bondarzewiaceae</taxon>
        <taxon>Heterobasidion</taxon>
        <taxon>Heterobasidion annosum species complex</taxon>
    </lineage>
</organism>
<keyword evidence="3" id="KW-0597">Phosphoprotein</keyword>
<keyword evidence="15" id="KW-1185">Reference proteome</keyword>
<evidence type="ECO:0000256" key="5">
    <source>
        <dbReference type="ARBA" id="ARBA00022737"/>
    </source>
</evidence>
<dbReference type="InParanoid" id="W4KP21"/>
<keyword evidence="4" id="KW-0812">Transmembrane</keyword>
<dbReference type="RefSeq" id="XP_009540417.1">
    <property type="nucleotide sequence ID" value="XM_009542122.1"/>
</dbReference>
<dbReference type="InterPro" id="IPR052455">
    <property type="entry name" value="Tricalbin_domain"/>
</dbReference>
<dbReference type="InterPro" id="IPR056910">
    <property type="entry name" value="TCB1-3_C2"/>
</dbReference>
<feature type="region of interest" description="Disordered" evidence="11">
    <location>
        <begin position="1"/>
        <end position="27"/>
    </location>
</feature>
<reference evidence="14 15" key="1">
    <citation type="journal article" date="2012" name="New Phytol.">
        <title>Insight into trade-off between wood decay and parasitism from the genome of a fungal forest pathogen.</title>
        <authorList>
            <person name="Olson A."/>
            <person name="Aerts A."/>
            <person name="Asiegbu F."/>
            <person name="Belbahri L."/>
            <person name="Bouzid O."/>
            <person name="Broberg A."/>
            <person name="Canback B."/>
            <person name="Coutinho P.M."/>
            <person name="Cullen D."/>
            <person name="Dalman K."/>
            <person name="Deflorio G."/>
            <person name="van Diepen L.T."/>
            <person name="Dunand C."/>
            <person name="Duplessis S."/>
            <person name="Durling M."/>
            <person name="Gonthier P."/>
            <person name="Grimwood J."/>
            <person name="Fossdal C.G."/>
            <person name="Hansson D."/>
            <person name="Henrissat B."/>
            <person name="Hietala A."/>
            <person name="Himmelstrand K."/>
            <person name="Hoffmeister D."/>
            <person name="Hogberg N."/>
            <person name="James T.Y."/>
            <person name="Karlsson M."/>
            <person name="Kohler A."/>
            <person name="Kues U."/>
            <person name="Lee Y.H."/>
            <person name="Lin Y.C."/>
            <person name="Lind M."/>
            <person name="Lindquist E."/>
            <person name="Lombard V."/>
            <person name="Lucas S."/>
            <person name="Lunden K."/>
            <person name="Morin E."/>
            <person name="Murat C."/>
            <person name="Park J."/>
            <person name="Raffaello T."/>
            <person name="Rouze P."/>
            <person name="Salamov A."/>
            <person name="Schmutz J."/>
            <person name="Solheim H."/>
            <person name="Stahlberg J."/>
            <person name="Velez H."/>
            <person name="de Vries R.P."/>
            <person name="Wiebenga A."/>
            <person name="Woodward S."/>
            <person name="Yakovlev I."/>
            <person name="Garbelotto M."/>
            <person name="Martin F."/>
            <person name="Grigoriev I.V."/>
            <person name="Stenlid J."/>
        </authorList>
    </citation>
    <scope>NUCLEOTIDE SEQUENCE [LARGE SCALE GENOMIC DNA]</scope>
    <source>
        <strain evidence="14 15">TC 32-1</strain>
    </source>
</reference>
<name>W4KP21_HETIT</name>
<keyword evidence="6" id="KW-0256">Endoplasmic reticulum</keyword>
<evidence type="ECO:0000256" key="11">
    <source>
        <dbReference type="SAM" id="MobiDB-lite"/>
    </source>
</evidence>
<dbReference type="GO" id="GO:0008289">
    <property type="term" value="F:lipid binding"/>
    <property type="evidence" value="ECO:0007669"/>
    <property type="project" value="UniProtKB-KW"/>
</dbReference>
<dbReference type="Pfam" id="PF24920">
    <property type="entry name" value="C2_TCB1"/>
    <property type="match status" value="1"/>
</dbReference>
<dbReference type="Proteomes" id="UP000030671">
    <property type="component" value="Unassembled WGS sequence"/>
</dbReference>
<dbReference type="PROSITE" id="PS51847">
    <property type="entry name" value="SMP"/>
    <property type="match status" value="1"/>
</dbReference>
<dbReference type="InterPro" id="IPR037762">
    <property type="entry name" value="C2C_Tricalbin"/>
</dbReference>
<dbReference type="InterPro" id="IPR037756">
    <property type="entry name" value="C2D_Tricalbin"/>
</dbReference>
<dbReference type="CDD" id="cd21678">
    <property type="entry name" value="SMP_TCB"/>
    <property type="match status" value="1"/>
</dbReference>
<dbReference type="EMBL" id="KI925454">
    <property type="protein sequence ID" value="ETW87593.1"/>
    <property type="molecule type" value="Genomic_DNA"/>
</dbReference>
<dbReference type="PANTHER" id="PTHR46980:SF2">
    <property type="entry name" value="TRICALBIN-1-RELATED"/>
    <property type="match status" value="1"/>
</dbReference>
<evidence type="ECO:0000256" key="4">
    <source>
        <dbReference type="ARBA" id="ARBA00022692"/>
    </source>
</evidence>
<dbReference type="InterPro" id="IPR000008">
    <property type="entry name" value="C2_dom"/>
</dbReference>
<dbReference type="PANTHER" id="PTHR46980">
    <property type="entry name" value="TRICALBIN-1-RELATED"/>
    <property type="match status" value="1"/>
</dbReference>
<dbReference type="GO" id="GO:0006869">
    <property type="term" value="P:lipid transport"/>
    <property type="evidence" value="ECO:0007669"/>
    <property type="project" value="UniProtKB-KW"/>
</dbReference>
<feature type="compositionally biased region" description="Basic and acidic residues" evidence="11">
    <location>
        <begin position="936"/>
        <end position="945"/>
    </location>
</feature>
<evidence type="ECO:0000256" key="6">
    <source>
        <dbReference type="ARBA" id="ARBA00022824"/>
    </source>
</evidence>
<evidence type="ECO:0000259" key="12">
    <source>
        <dbReference type="PROSITE" id="PS50004"/>
    </source>
</evidence>
<feature type="region of interest" description="Disordered" evidence="11">
    <location>
        <begin position="1261"/>
        <end position="1286"/>
    </location>
</feature>
<evidence type="ECO:0000256" key="10">
    <source>
        <dbReference type="ARBA" id="ARBA00023136"/>
    </source>
</evidence>
<keyword evidence="9" id="KW-0446">Lipid-binding</keyword>
<evidence type="ECO:0000313" key="14">
    <source>
        <dbReference type="EMBL" id="ETW87593.1"/>
    </source>
</evidence>
<feature type="compositionally biased region" description="Low complexity" evidence="11">
    <location>
        <begin position="872"/>
        <end position="889"/>
    </location>
</feature>
<feature type="domain" description="C2" evidence="12">
    <location>
        <begin position="548"/>
        <end position="670"/>
    </location>
</feature>
<dbReference type="Pfam" id="PF25669">
    <property type="entry name" value="SMP_MUG190-like"/>
    <property type="match status" value="2"/>
</dbReference>
<feature type="region of interest" description="Disordered" evidence="11">
    <location>
        <begin position="855"/>
        <end position="945"/>
    </location>
</feature>
<proteinExistence type="predicted"/>
<feature type="domain" description="C2" evidence="12">
    <location>
        <begin position="1066"/>
        <end position="1184"/>
    </location>
</feature>
<dbReference type="InterPro" id="IPR031468">
    <property type="entry name" value="SMP_LBD"/>
</dbReference>
<keyword evidence="8" id="KW-0445">Lipid transport</keyword>
<dbReference type="SUPFAM" id="SSF49562">
    <property type="entry name" value="C2 domain (Calcium/lipid-binding domain, CaLB)"/>
    <property type="match status" value="5"/>
</dbReference>
<evidence type="ECO:0000256" key="7">
    <source>
        <dbReference type="ARBA" id="ARBA00022989"/>
    </source>
</evidence>
<keyword evidence="7" id="KW-1133">Transmembrane helix</keyword>
<protein>
    <submittedName>
        <fullName evidence="14">Lipid binding protein</fullName>
    </submittedName>
</protein>
<feature type="domain" description="SMP-LTD" evidence="13">
    <location>
        <begin position="205"/>
        <end position="410"/>
    </location>
</feature>
<dbReference type="CDD" id="cd04045">
    <property type="entry name" value="C2C_Tricalbin-like"/>
    <property type="match status" value="1"/>
</dbReference>
<evidence type="ECO:0000259" key="13">
    <source>
        <dbReference type="PROSITE" id="PS51847"/>
    </source>
</evidence>
<dbReference type="PIRSF" id="PIRSF037232">
    <property type="entry name" value="Tricalbin"/>
    <property type="match status" value="1"/>
</dbReference>
<dbReference type="SMART" id="SM00239">
    <property type="entry name" value="C2"/>
    <property type="match status" value="5"/>
</dbReference>
<gene>
    <name evidence="14" type="ORF">HETIRDRAFT_59741</name>
</gene>
<comment type="subcellular location">
    <subcellularLocation>
        <location evidence="1">Endoplasmic reticulum membrane</location>
    </subcellularLocation>
</comment>
<keyword evidence="10" id="KW-0472">Membrane</keyword>
<dbReference type="OrthoDB" id="1029639at2759"/>
<dbReference type="PROSITE" id="PS50004">
    <property type="entry name" value="C2"/>
    <property type="match status" value="5"/>
</dbReference>
<dbReference type="KEGG" id="hir:HETIRDRAFT_59741"/>
<dbReference type="CDD" id="cd04052">
    <property type="entry name" value="C2B_Tricalbin-like"/>
    <property type="match status" value="1"/>
</dbReference>